<evidence type="ECO:0000313" key="2">
    <source>
        <dbReference type="Proteomes" id="UP001293718"/>
    </source>
</evidence>
<protein>
    <submittedName>
        <fullName evidence="1">Uncharacterized protein</fullName>
    </submittedName>
</protein>
<organism evidence="1 2">
    <name type="scientific">Azohydromonas lata</name>
    <dbReference type="NCBI Taxonomy" id="45677"/>
    <lineage>
        <taxon>Bacteria</taxon>
        <taxon>Pseudomonadati</taxon>
        <taxon>Pseudomonadota</taxon>
        <taxon>Betaproteobacteria</taxon>
        <taxon>Burkholderiales</taxon>
        <taxon>Sphaerotilaceae</taxon>
        <taxon>Azohydromonas</taxon>
    </lineage>
</organism>
<gene>
    <name evidence="1" type="ORF">SM757_27470</name>
</gene>
<dbReference type="RefSeq" id="WP_322467822.1">
    <property type="nucleotide sequence ID" value="NZ_JAXOJX010000065.1"/>
</dbReference>
<evidence type="ECO:0000313" key="1">
    <source>
        <dbReference type="EMBL" id="MDZ5460325.1"/>
    </source>
</evidence>
<proteinExistence type="predicted"/>
<accession>A0ABU5IN64</accession>
<dbReference type="EMBL" id="JAXOJX010000065">
    <property type="protein sequence ID" value="MDZ5460325.1"/>
    <property type="molecule type" value="Genomic_DNA"/>
</dbReference>
<comment type="caution">
    <text evidence="1">The sequence shown here is derived from an EMBL/GenBank/DDBJ whole genome shotgun (WGS) entry which is preliminary data.</text>
</comment>
<keyword evidence="2" id="KW-1185">Reference proteome</keyword>
<name>A0ABU5IN64_9BURK</name>
<sequence length="220" mass="23857">MSAEVPGLHWSSASALRAVAEGGCVLDAPVVAVLPWVRREAAQRAARLMIARAGVALQVLAVQDDAGLGPVAIWNLALRRTCGAFFLYVAEDAFAGRLWLRFALQALQAKPQAGLVAFNDGKWFGQLAGFGLVRRSWLQPLYGGDLFFPGYARHYGDTELTLIARQQDALAYHPHAVLVEVDDEKDGKPVDEADRALFRQRAAQGFNGRVVDKGLLASFG</sequence>
<dbReference type="InterPro" id="IPR029044">
    <property type="entry name" value="Nucleotide-diphossugar_trans"/>
</dbReference>
<dbReference type="SUPFAM" id="SSF53448">
    <property type="entry name" value="Nucleotide-diphospho-sugar transferases"/>
    <property type="match status" value="1"/>
</dbReference>
<reference evidence="1 2" key="1">
    <citation type="submission" date="2023-11" db="EMBL/GenBank/DDBJ databases">
        <title>Draft genome of Azohydromonas lata strain H1 (DSM1123), a polyhydroxyalkanoate producer.</title>
        <authorList>
            <person name="Traversa D."/>
            <person name="D'Addabbo P."/>
            <person name="Pazzani C."/>
            <person name="Manzari C."/>
            <person name="Chiara M."/>
            <person name="Scrascia M."/>
        </authorList>
    </citation>
    <scope>NUCLEOTIDE SEQUENCE [LARGE SCALE GENOMIC DNA]</scope>
    <source>
        <strain evidence="1 2">H1</strain>
    </source>
</reference>
<dbReference type="Proteomes" id="UP001293718">
    <property type="component" value="Unassembled WGS sequence"/>
</dbReference>